<dbReference type="Gene3D" id="2.130.10.10">
    <property type="entry name" value="YVTN repeat-like/Quinoprotein amine dehydrogenase"/>
    <property type="match status" value="1"/>
</dbReference>
<name>A0A8H7ERN1_9FUNG</name>
<feature type="repeat" description="WD" evidence="1">
    <location>
        <begin position="109"/>
        <end position="150"/>
    </location>
</feature>
<dbReference type="PROSITE" id="PS50082">
    <property type="entry name" value="WD_REPEATS_2"/>
    <property type="match status" value="1"/>
</dbReference>
<proteinExistence type="predicted"/>
<evidence type="ECO:0000313" key="4">
    <source>
        <dbReference type="Proteomes" id="UP000605846"/>
    </source>
</evidence>
<keyword evidence="4" id="KW-1185">Reference proteome</keyword>
<evidence type="ECO:0000259" key="2">
    <source>
        <dbReference type="Pfam" id="PF10313"/>
    </source>
</evidence>
<dbReference type="InterPro" id="IPR019417">
    <property type="entry name" value="DUF2415"/>
</dbReference>
<reference evidence="3" key="1">
    <citation type="submission" date="2020-01" db="EMBL/GenBank/DDBJ databases">
        <title>Genome Sequencing of Three Apophysomyces-Like Fungal Strains Confirms a Novel Fungal Genus in the Mucoromycota with divergent Burkholderia-like Endosymbiotic Bacteria.</title>
        <authorList>
            <person name="Stajich J.E."/>
            <person name="Macias A.M."/>
            <person name="Carter-House D."/>
            <person name="Lovett B."/>
            <person name="Kasson L.R."/>
            <person name="Berry K."/>
            <person name="Grigoriev I."/>
            <person name="Chang Y."/>
            <person name="Spatafora J."/>
            <person name="Kasson M.T."/>
        </authorList>
    </citation>
    <scope>NUCLEOTIDE SEQUENCE</scope>
    <source>
        <strain evidence="3">NRRL A-21654</strain>
    </source>
</reference>
<dbReference type="InterPro" id="IPR001680">
    <property type="entry name" value="WD40_rpt"/>
</dbReference>
<protein>
    <recommendedName>
        <fullName evidence="2">DUF2415 domain-containing protein</fullName>
    </recommendedName>
</protein>
<keyword evidence="1" id="KW-0853">WD repeat</keyword>
<accession>A0A8H7ERN1</accession>
<dbReference type="OrthoDB" id="64353at2759"/>
<feature type="domain" description="DUF2415" evidence="2">
    <location>
        <begin position="162"/>
        <end position="199"/>
    </location>
</feature>
<evidence type="ECO:0000313" key="3">
    <source>
        <dbReference type="EMBL" id="KAF7727500.1"/>
    </source>
</evidence>
<dbReference type="PANTHER" id="PTHR43991:SF9">
    <property type="entry name" value="DUF2415 DOMAIN-CONTAINING PROTEIN"/>
    <property type="match status" value="1"/>
</dbReference>
<dbReference type="Pfam" id="PF00400">
    <property type="entry name" value="WD40"/>
    <property type="match status" value="1"/>
</dbReference>
<dbReference type="Pfam" id="PF10313">
    <property type="entry name" value="DUF2415"/>
    <property type="match status" value="1"/>
</dbReference>
<organism evidence="3 4">
    <name type="scientific">Apophysomyces ossiformis</name>
    <dbReference type="NCBI Taxonomy" id="679940"/>
    <lineage>
        <taxon>Eukaryota</taxon>
        <taxon>Fungi</taxon>
        <taxon>Fungi incertae sedis</taxon>
        <taxon>Mucoromycota</taxon>
        <taxon>Mucoromycotina</taxon>
        <taxon>Mucoromycetes</taxon>
        <taxon>Mucorales</taxon>
        <taxon>Mucorineae</taxon>
        <taxon>Mucoraceae</taxon>
        <taxon>Apophysomyces</taxon>
    </lineage>
</organism>
<evidence type="ECO:0000256" key="1">
    <source>
        <dbReference type="PROSITE-ProRule" id="PRU00221"/>
    </source>
</evidence>
<comment type="caution">
    <text evidence="3">The sequence shown here is derived from an EMBL/GenBank/DDBJ whole genome shotgun (WGS) entry which is preliminary data.</text>
</comment>
<dbReference type="AlphaFoldDB" id="A0A8H7ERN1"/>
<dbReference type="EMBL" id="JABAYA010000055">
    <property type="protein sequence ID" value="KAF7727500.1"/>
    <property type="molecule type" value="Genomic_DNA"/>
</dbReference>
<dbReference type="PANTHER" id="PTHR43991">
    <property type="entry name" value="WD REPEAT PROTEIN (AFU_ORTHOLOGUE AFUA_8G05640)-RELATED"/>
    <property type="match status" value="1"/>
</dbReference>
<dbReference type="Proteomes" id="UP000605846">
    <property type="component" value="Unassembled WGS sequence"/>
</dbReference>
<dbReference type="SUPFAM" id="SSF50978">
    <property type="entry name" value="WD40 repeat-like"/>
    <property type="match status" value="1"/>
</dbReference>
<dbReference type="InterPro" id="IPR036322">
    <property type="entry name" value="WD40_repeat_dom_sf"/>
</dbReference>
<dbReference type="SMART" id="SM00320">
    <property type="entry name" value="WD40"/>
    <property type="match status" value="2"/>
</dbReference>
<gene>
    <name evidence="3" type="ORF">EC973_007478</name>
</gene>
<dbReference type="InterPro" id="IPR015943">
    <property type="entry name" value="WD40/YVTN_repeat-like_dom_sf"/>
</dbReference>
<sequence length="251" mass="27837">MNNGTSLAQYNNEVRMAICNNDHTVKIYSVPTMERIAVLNFTSPINHGKTNVILIQLSMGTHHPMGGVGGFDTVASTSPDGRKMVCVSDTGNVYLYDIRASDYQLMATMKASEEAAQCCGWNQSSEIFAVTSQDGYVNVWDIRHTQKLCQLGSAETRNTRKAARSIQFSKGPLDLLAYTEHVSHVNIVDTRTFESRQVVRLSPAEMDYHIAGFSFSPDNRSLFVGLEHSMVELAVDVNSRRQFAGGRLSYL</sequence>